<evidence type="ECO:0000256" key="1">
    <source>
        <dbReference type="ARBA" id="ARBA00004245"/>
    </source>
</evidence>
<dbReference type="PANTHER" id="PTHR47968">
    <property type="entry name" value="CENTROMERE PROTEIN E"/>
    <property type="match status" value="1"/>
</dbReference>
<protein>
    <recommendedName>
        <fullName evidence="11">Kinesin-like protein</fullName>
    </recommendedName>
</protein>
<dbReference type="InterPro" id="IPR027417">
    <property type="entry name" value="P-loop_NTPase"/>
</dbReference>
<dbReference type="PROSITE" id="PS50067">
    <property type="entry name" value="KINESIN_MOTOR_2"/>
    <property type="match status" value="1"/>
</dbReference>
<evidence type="ECO:0000256" key="2">
    <source>
        <dbReference type="ARBA" id="ARBA00022490"/>
    </source>
</evidence>
<dbReference type="CDD" id="cd01369">
    <property type="entry name" value="KISc_KHC_KIF5"/>
    <property type="match status" value="1"/>
</dbReference>
<dbReference type="EMBL" id="JAWZYT010004472">
    <property type="protein sequence ID" value="KAK4293721.1"/>
    <property type="molecule type" value="Genomic_DNA"/>
</dbReference>
<evidence type="ECO:0000256" key="3">
    <source>
        <dbReference type="ARBA" id="ARBA00022701"/>
    </source>
</evidence>
<dbReference type="GO" id="GO:0005524">
    <property type="term" value="F:ATP binding"/>
    <property type="evidence" value="ECO:0007669"/>
    <property type="project" value="UniProtKB-UniRule"/>
</dbReference>
<feature type="region of interest" description="Disordered" evidence="13">
    <location>
        <begin position="868"/>
        <end position="914"/>
    </location>
</feature>
<comment type="similarity">
    <text evidence="10 11">Belongs to the TRAFAC class myosin-kinesin ATPase superfamily. Kinesin family.</text>
</comment>
<feature type="coiled-coil region" evidence="12">
    <location>
        <begin position="389"/>
        <end position="507"/>
    </location>
</feature>
<evidence type="ECO:0000256" key="12">
    <source>
        <dbReference type="SAM" id="Coils"/>
    </source>
</evidence>
<dbReference type="PANTHER" id="PTHR47968:SF36">
    <property type="entry name" value="KINESIN HEAVY CHAIN ISOFORM X1"/>
    <property type="match status" value="1"/>
</dbReference>
<dbReference type="GO" id="GO:0007292">
    <property type="term" value="P:female gamete generation"/>
    <property type="evidence" value="ECO:0007669"/>
    <property type="project" value="UniProtKB-ARBA"/>
</dbReference>
<evidence type="ECO:0000259" key="14">
    <source>
        <dbReference type="PROSITE" id="PS50067"/>
    </source>
</evidence>
<dbReference type="InterPro" id="IPR019821">
    <property type="entry name" value="Kinesin_motor_CS"/>
</dbReference>
<accession>A0AAE1TQI0</accession>
<evidence type="ECO:0000256" key="13">
    <source>
        <dbReference type="SAM" id="MobiDB-lite"/>
    </source>
</evidence>
<dbReference type="SMART" id="SM00129">
    <property type="entry name" value="KISc"/>
    <property type="match status" value="1"/>
</dbReference>
<dbReference type="SUPFAM" id="SSF52540">
    <property type="entry name" value="P-loop containing nucleoside triphosphate hydrolases"/>
    <property type="match status" value="1"/>
</dbReference>
<evidence type="ECO:0000313" key="16">
    <source>
        <dbReference type="Proteomes" id="UP001292094"/>
    </source>
</evidence>
<keyword evidence="8" id="KW-0206">Cytoskeleton</keyword>
<feature type="coiled-coil region" evidence="12">
    <location>
        <begin position="586"/>
        <end position="756"/>
    </location>
</feature>
<keyword evidence="2" id="KW-0963">Cytoplasm</keyword>
<feature type="binding site" evidence="10">
    <location>
        <begin position="64"/>
        <end position="71"/>
    </location>
    <ligand>
        <name>ATP</name>
        <dbReference type="ChEBI" id="CHEBI:30616"/>
    </ligand>
</feature>
<keyword evidence="6 12" id="KW-0175">Coiled coil</keyword>
<name>A0AAE1TQI0_9EUCA</name>
<evidence type="ECO:0000256" key="6">
    <source>
        <dbReference type="ARBA" id="ARBA00023054"/>
    </source>
</evidence>
<feature type="coiled-coil region" evidence="12">
    <location>
        <begin position="787"/>
        <end position="842"/>
    </location>
</feature>
<dbReference type="InterPro" id="IPR001752">
    <property type="entry name" value="Kinesin_motor_dom"/>
</dbReference>
<dbReference type="GO" id="GO:0005871">
    <property type="term" value="C:kinesin complex"/>
    <property type="evidence" value="ECO:0007669"/>
    <property type="project" value="UniProtKB-ARBA"/>
</dbReference>
<dbReference type="Gene3D" id="3.40.850.10">
    <property type="entry name" value="Kinesin motor domain"/>
    <property type="match status" value="1"/>
</dbReference>
<dbReference type="InterPro" id="IPR036961">
    <property type="entry name" value="Kinesin_motor_dom_sf"/>
</dbReference>
<evidence type="ECO:0000256" key="10">
    <source>
        <dbReference type="PROSITE-ProRule" id="PRU00283"/>
    </source>
</evidence>
<dbReference type="GO" id="GO:0008017">
    <property type="term" value="F:microtubule binding"/>
    <property type="evidence" value="ECO:0007669"/>
    <property type="project" value="InterPro"/>
</dbReference>
<evidence type="ECO:0000256" key="11">
    <source>
        <dbReference type="RuleBase" id="RU000394"/>
    </source>
</evidence>
<keyword evidence="7 10" id="KW-0505">Motor protein</keyword>
<dbReference type="GO" id="GO:0048489">
    <property type="term" value="P:synaptic vesicle transport"/>
    <property type="evidence" value="ECO:0007669"/>
    <property type="project" value="UniProtKB-ARBA"/>
</dbReference>
<gene>
    <name evidence="15" type="ORF">Pmani_033595</name>
</gene>
<dbReference type="GO" id="GO:0003777">
    <property type="term" value="F:microtubule motor activity"/>
    <property type="evidence" value="ECO:0007669"/>
    <property type="project" value="InterPro"/>
</dbReference>
<dbReference type="GO" id="GO:0030951">
    <property type="term" value="P:establishment or maintenance of microtubule cytoskeleton polarity"/>
    <property type="evidence" value="ECO:0007669"/>
    <property type="project" value="UniProtKB-ARBA"/>
</dbReference>
<dbReference type="AlphaFoldDB" id="A0AAE1TQI0"/>
<dbReference type="CDD" id="cd23649">
    <property type="entry name" value="Khc_CBD_cc"/>
    <property type="match status" value="1"/>
</dbReference>
<dbReference type="PRINTS" id="PR00380">
    <property type="entry name" value="KINESINHEAVY"/>
</dbReference>
<dbReference type="Gene3D" id="6.10.250.1590">
    <property type="match status" value="1"/>
</dbReference>
<evidence type="ECO:0000256" key="5">
    <source>
        <dbReference type="ARBA" id="ARBA00022840"/>
    </source>
</evidence>
<evidence type="ECO:0000256" key="8">
    <source>
        <dbReference type="ARBA" id="ARBA00023212"/>
    </source>
</evidence>
<dbReference type="FunFam" id="3.40.850.10:FF:000067">
    <property type="entry name" value="Kinesin-like protein"/>
    <property type="match status" value="1"/>
</dbReference>
<dbReference type="Gene3D" id="1.20.5.340">
    <property type="match status" value="1"/>
</dbReference>
<evidence type="ECO:0000313" key="15">
    <source>
        <dbReference type="EMBL" id="KAK4293721.1"/>
    </source>
</evidence>
<comment type="subunit">
    <text evidence="9">Oligomer composed of two heavy chains and two light chains.</text>
</comment>
<dbReference type="GO" id="GO:0098957">
    <property type="term" value="P:anterograde axonal transport of mitochondrion"/>
    <property type="evidence" value="ECO:0007669"/>
    <property type="project" value="UniProtKB-ARBA"/>
</dbReference>
<dbReference type="InterPro" id="IPR059182">
    <property type="entry name" value="Khc_C"/>
</dbReference>
<comment type="subcellular location">
    <subcellularLocation>
        <location evidence="1">Cytoplasm</location>
        <location evidence="1">Cytoskeleton</location>
    </subcellularLocation>
</comment>
<dbReference type="GO" id="GO:1904115">
    <property type="term" value="C:axon cytoplasm"/>
    <property type="evidence" value="ECO:0007669"/>
    <property type="project" value="GOC"/>
</dbReference>
<organism evidence="15 16">
    <name type="scientific">Petrolisthes manimaculis</name>
    <dbReference type="NCBI Taxonomy" id="1843537"/>
    <lineage>
        <taxon>Eukaryota</taxon>
        <taxon>Metazoa</taxon>
        <taxon>Ecdysozoa</taxon>
        <taxon>Arthropoda</taxon>
        <taxon>Crustacea</taxon>
        <taxon>Multicrustacea</taxon>
        <taxon>Malacostraca</taxon>
        <taxon>Eumalacostraca</taxon>
        <taxon>Eucarida</taxon>
        <taxon>Decapoda</taxon>
        <taxon>Pleocyemata</taxon>
        <taxon>Anomura</taxon>
        <taxon>Galatheoidea</taxon>
        <taxon>Porcellanidae</taxon>
        <taxon>Petrolisthes</taxon>
    </lineage>
</organism>
<dbReference type="GO" id="GO:0007097">
    <property type="term" value="P:nuclear migration"/>
    <property type="evidence" value="ECO:0007669"/>
    <property type="project" value="UniProtKB-ARBA"/>
</dbReference>
<keyword evidence="4 10" id="KW-0547">Nucleotide-binding</keyword>
<evidence type="ECO:0000256" key="7">
    <source>
        <dbReference type="ARBA" id="ARBA00023175"/>
    </source>
</evidence>
<keyword evidence="5 10" id="KW-0067">ATP-binding</keyword>
<keyword evidence="3 11" id="KW-0493">Microtubule</keyword>
<comment type="caution">
    <text evidence="15">The sequence shown here is derived from an EMBL/GenBank/DDBJ whole genome shotgun (WGS) entry which is preliminary data.</text>
</comment>
<dbReference type="PROSITE" id="PS00411">
    <property type="entry name" value="KINESIN_MOTOR_1"/>
    <property type="match status" value="1"/>
</dbReference>
<dbReference type="GO" id="GO:0005874">
    <property type="term" value="C:microtubule"/>
    <property type="evidence" value="ECO:0007669"/>
    <property type="project" value="UniProtKB-KW"/>
</dbReference>
<proteinExistence type="inferred from homology"/>
<evidence type="ECO:0000256" key="4">
    <source>
        <dbReference type="ARBA" id="ARBA00022741"/>
    </source>
</evidence>
<dbReference type="Proteomes" id="UP001292094">
    <property type="component" value="Unassembled WGS sequence"/>
</dbReference>
<feature type="coiled-coil region" evidence="12">
    <location>
        <begin position="309"/>
        <end position="343"/>
    </location>
</feature>
<reference evidence="15" key="1">
    <citation type="submission" date="2023-11" db="EMBL/GenBank/DDBJ databases">
        <title>Genome assemblies of two species of porcelain crab, Petrolisthes cinctipes and Petrolisthes manimaculis (Anomura: Porcellanidae).</title>
        <authorList>
            <person name="Angst P."/>
        </authorList>
    </citation>
    <scope>NUCLEOTIDE SEQUENCE</scope>
    <source>
        <strain evidence="15">PB745_02</strain>
        <tissue evidence="15">Gill</tissue>
    </source>
</reference>
<dbReference type="InterPro" id="IPR027640">
    <property type="entry name" value="Kinesin-like_fam"/>
</dbReference>
<feature type="domain" description="Kinesin motor" evidence="14">
    <location>
        <begin position="1"/>
        <end position="304"/>
    </location>
</feature>
<sequence length="914" mass="103852">MFVLPHTSPVLPHTSPVLPHTSPVLPHTSPVLPHTSPVLPHTSPVLPHLYYVLNGYNGTIFAYGQTSSGKTHTMEGKLGDPTFQGIIPRIVHDIFNHIYNMEEALEFHIKVSYFEIYMDKIRDLLDVSKVNLSVHEDKNRVPSVKGATERFVSSPEEVFEVIEMGKSNRHVAVTNMNEHSSRSHSVFLIQVKQENIENQKKLLGKLYLVDLAGSEKVGKTGAEGVVLDEAKNINKSLSALGNVIAALADGKTHVPYRDSKLTRILQESLGGNARTTIVICASPASFNEAETKSTLDFGKRAKTIKNCVCVNEELTAEEWKRRYNKEKEKSTKLKAQVERMEAELARWRSGEKVSSEEQISVDMEKSMVTSVVEEPPKKPAAPPMSNEVRDAWEKEREQLYLSLDEKDEEINQHSQLAEKLKEQMLEQEELIAATRRDYEVLQTEMSRIQAENDSAKDEVKEVLQALEELALNYDQKSQEVESKCKENETLNEELSDKQTALVTMQGELQQVRDSSVHQKRRMNEMLCSLLTDLGEVGHVVGGDPNKMEEEFTMARLYVSKMKSEVRNLVQRCSTLENFQGDCNKKIDEYEHEVSECRLLITQHEARMKTLQESMMEVEVRKRQLEEQVDSLTEEVAKLKAASGLVTSEGLTQEAVERQLDAHRDLHQKQVAQLRQEINAKQALVEDLKEQNQKLSVEHEALKAEHHRLKTEEAEKSTRLHELILLNERREQAHHDLKGLEDTVAKELQTLHNLRKMFVQDLQARVRKSVAGEDEDILGGSVAQKQKISFLENNLDQLTKVHKQLVRDNADLRCELPKLEKRLRATMERVKALETALKEAKEGAMRDRKRYQYEVDRIKEAVRQKNLARRGQGAHIAKPIRTGPASLLSRPGALGMMGRTQPNQPLPRQFVASSS</sequence>
<keyword evidence="16" id="KW-1185">Reference proteome</keyword>
<dbReference type="Pfam" id="PF00225">
    <property type="entry name" value="Kinesin"/>
    <property type="match status" value="1"/>
</dbReference>
<evidence type="ECO:0000256" key="9">
    <source>
        <dbReference type="ARBA" id="ARBA00064588"/>
    </source>
</evidence>